<comment type="caution">
    <text evidence="2">The sequence shown here is derived from an EMBL/GenBank/DDBJ whole genome shotgun (WGS) entry which is preliminary data.</text>
</comment>
<dbReference type="RefSeq" id="WP_003040982.1">
    <property type="nucleotide sequence ID" value="NZ_VJEZ01000004.1"/>
</dbReference>
<gene>
    <name evidence="2" type="ORF">FNC33_03945</name>
</gene>
<dbReference type="EMBL" id="VJEZ01000004">
    <property type="protein sequence ID" value="MWZ39700.1"/>
    <property type="molecule type" value="Genomic_DNA"/>
</dbReference>
<reference evidence="2 3" key="1">
    <citation type="submission" date="2019-06" db="EMBL/GenBank/DDBJ databases">
        <title>Phylogeography and genetic diversity of Francisella tularensis subsp. holarctica in France (1947-2018).</title>
        <authorList>
            <person name="Kevin M."/>
            <person name="Madani N."/>
            <person name="Maurin M."/>
        </authorList>
    </citation>
    <scope>NUCLEOTIDE SEQUENCE [LARGE SCALE GENOMIC DNA]</scope>
    <source>
        <strain evidence="2 3">ATCC 15482</strain>
    </source>
</reference>
<evidence type="ECO:0000313" key="3">
    <source>
        <dbReference type="Proteomes" id="UP000469081"/>
    </source>
</evidence>
<protein>
    <recommendedName>
        <fullName evidence="4">Glycosyl hydrolase</fullName>
    </recommendedName>
</protein>
<keyword evidence="1" id="KW-0732">Signal</keyword>
<feature type="chain" id="PRO_5026134648" description="Glycosyl hydrolase" evidence="1">
    <location>
        <begin position="21"/>
        <end position="767"/>
    </location>
</feature>
<feature type="signal peptide" evidence="1">
    <location>
        <begin position="1"/>
        <end position="20"/>
    </location>
</feature>
<evidence type="ECO:0008006" key="4">
    <source>
        <dbReference type="Google" id="ProtNLM"/>
    </source>
</evidence>
<dbReference type="Proteomes" id="UP000469081">
    <property type="component" value="Unassembled WGS sequence"/>
</dbReference>
<dbReference type="Pfam" id="PF11308">
    <property type="entry name" value="Glyco_hydro_129"/>
    <property type="match status" value="1"/>
</dbReference>
<organism evidence="2 3">
    <name type="scientific">Francisella tularensis</name>
    <dbReference type="NCBI Taxonomy" id="263"/>
    <lineage>
        <taxon>Bacteria</taxon>
        <taxon>Pseudomonadati</taxon>
        <taxon>Pseudomonadota</taxon>
        <taxon>Gammaproteobacteria</taxon>
        <taxon>Thiotrichales</taxon>
        <taxon>Francisellaceae</taxon>
        <taxon>Francisella</taxon>
    </lineage>
</organism>
<proteinExistence type="predicted"/>
<evidence type="ECO:0000256" key="1">
    <source>
        <dbReference type="SAM" id="SignalP"/>
    </source>
</evidence>
<sequence length="767" mass="88127">MNLKHILALTLLISASSVFSSSINLCEENNCFLIDPATLKVNLKQNSLEFPISSAQTKQDFKITTQSKNELDFIRDDISVNFKLDNNGLNVSFKNSKKLNREENKTITFPIISRSKSFLLPMLEGWDIPTNDQKWIKYLTSTTSEKAPLVGTASLSMQFLTSGFGKSAIYYQINNIFDNSFWFTGKQNLSLHFKHTFNILNEDKPFGFTIKILENNPAVIANTYRQHKIDQGEFVTLAEKAKIVPEVKKLYGAPFIYLWGDELVGETNINWKEFQQFVKQQLASKTDNPTKYFNKILKEHSNKTLEEFANQKWIYTSLKADVDNALKLLVKDPNLWNKKEFESIKLNSTATKLLAKPKTPSNTIELNKNLIQSVYSNYINPVDQWGNGVSIWMINQLKDIGLKSAWLGLNDVTDGIYHTNVIEQAKQDGYLIAPYDSYNSLIEKNPDSMPTAFFDTKENLFKDAAIIKQNGEYLQGFLSGQHELNSSYAMPQVKRRLNKDINIYNAKFNSWFFDSDGAGALNNDFSTKHPMSQAQDAQNKIAYFKWAAEHYNLVVGTEDGKDYIAPVAAFGQGLVSQGIWDKDMRQNKKSKYYMGSYWSASGIPPRYGKPTPLKPLISYIYYNPIFEVPLYQMVYNNSIITSDHWEYNTFKFPSQIKNNILKTFLYNYPPLLHLDRAAWKQQKNLLSKYLPIWSKWHKILVQQQMISFKYLSDDRLLQSTEFSNGIIVIANFADVTKDYNKINIPAKSVVILENNKIVQRFTATSFE</sequence>
<evidence type="ECO:0000313" key="2">
    <source>
        <dbReference type="EMBL" id="MWZ39700.1"/>
    </source>
</evidence>
<dbReference type="InterPro" id="IPR021459">
    <property type="entry name" value="GH101-related"/>
</dbReference>
<accession>A0A6I4RYA2</accession>
<dbReference type="AlphaFoldDB" id="A0A6I4RYA2"/>
<name>A0A6I4RYA2_FRATU</name>